<keyword evidence="3 5" id="KW-0238">DNA-binding</keyword>
<sequence length="421" mass="45850">MPKLTKRFVDSLEAKDTDYFAWDEELPGFGVRTWISGRKTYVAQYRKAGRSRRVKIGAHGALTVEEARKEARVILGDVARGEDPAEDRATRRKSITVRELCDNYIAAAEAGLIMGKRNLPKKPSTLASDRGRIEQHIKPLLGYKLVRDLTLADVNRFIKDVTVGKTARIAKSDKKRGKSVVEGGAGTAARTAGLLGGILTFAVHEGIRPDNPARGAKRQADGSRNRRLTPQEYRLVGKALKAARDDADVVQGLHGIWLLAPTGCRLGEVEALKWTETDAQAGCFRLADSKEGASVRPIGKAVFDMLAKIERRKDCPYVLPAARSAGRYGGMARAMDRIMTRAGLDDVSAHTFRHSYASVAGDLGYSDSTIETLLGHTAGNVTSKYIHRLDSVLIAAADNVARTIHGFMTRESLSTKAAGAR</sequence>
<evidence type="ECO:0000256" key="4">
    <source>
        <dbReference type="ARBA" id="ARBA00023172"/>
    </source>
</evidence>
<dbReference type="Gene3D" id="1.10.150.130">
    <property type="match status" value="1"/>
</dbReference>
<dbReference type="InterPro" id="IPR010998">
    <property type="entry name" value="Integrase_recombinase_N"/>
</dbReference>
<keyword evidence="10" id="KW-1185">Reference proteome</keyword>
<dbReference type="AlphaFoldDB" id="A0A1C3X845"/>
<dbReference type="GO" id="GO:0015074">
    <property type="term" value="P:DNA integration"/>
    <property type="evidence" value="ECO:0007669"/>
    <property type="project" value="UniProtKB-KW"/>
</dbReference>
<dbReference type="InterPro" id="IPR038488">
    <property type="entry name" value="Integrase_DNA-bd_sf"/>
</dbReference>
<feature type="region of interest" description="Disordered" evidence="6">
    <location>
        <begin position="209"/>
        <end position="228"/>
    </location>
</feature>
<evidence type="ECO:0000313" key="10">
    <source>
        <dbReference type="Proteomes" id="UP000199184"/>
    </source>
</evidence>
<dbReference type="InterPro" id="IPR002104">
    <property type="entry name" value="Integrase_catalytic"/>
</dbReference>
<dbReference type="EMBL" id="FMAI01000013">
    <property type="protein sequence ID" value="SCB48417.1"/>
    <property type="molecule type" value="Genomic_DNA"/>
</dbReference>
<dbReference type="InterPro" id="IPR013762">
    <property type="entry name" value="Integrase-like_cat_sf"/>
</dbReference>
<evidence type="ECO:0000259" key="8">
    <source>
        <dbReference type="PROSITE" id="PS51900"/>
    </source>
</evidence>
<dbReference type="InterPro" id="IPR025166">
    <property type="entry name" value="Integrase_DNA_bind_dom"/>
</dbReference>
<dbReference type="InterPro" id="IPR011010">
    <property type="entry name" value="DNA_brk_join_enz"/>
</dbReference>
<evidence type="ECO:0000256" key="5">
    <source>
        <dbReference type="PROSITE-ProRule" id="PRU01248"/>
    </source>
</evidence>
<evidence type="ECO:0000256" key="6">
    <source>
        <dbReference type="SAM" id="MobiDB-lite"/>
    </source>
</evidence>
<dbReference type="PROSITE" id="PS51900">
    <property type="entry name" value="CB"/>
    <property type="match status" value="1"/>
</dbReference>
<evidence type="ECO:0000313" key="9">
    <source>
        <dbReference type="EMBL" id="SCB48417.1"/>
    </source>
</evidence>
<keyword evidence="2" id="KW-0229">DNA integration</keyword>
<protein>
    <submittedName>
        <fullName evidence="9">Site-specific recombinase XerD</fullName>
    </submittedName>
</protein>
<reference evidence="10" key="1">
    <citation type="submission" date="2016-08" db="EMBL/GenBank/DDBJ databases">
        <authorList>
            <person name="Varghese N."/>
            <person name="Submissions Spin"/>
        </authorList>
    </citation>
    <scope>NUCLEOTIDE SEQUENCE [LARGE SCALE GENOMIC DNA]</scope>
    <source>
        <strain evidence="10">ERR11</strain>
    </source>
</reference>
<evidence type="ECO:0000259" key="7">
    <source>
        <dbReference type="PROSITE" id="PS51898"/>
    </source>
</evidence>
<dbReference type="PANTHER" id="PTHR30629:SF2">
    <property type="entry name" value="PROPHAGE INTEGRASE INTS-RELATED"/>
    <property type="match status" value="1"/>
</dbReference>
<proteinExistence type="inferred from homology"/>
<comment type="similarity">
    <text evidence="1">Belongs to the 'phage' integrase family.</text>
</comment>
<gene>
    <name evidence="9" type="ORF">GA0061098_101335</name>
</gene>
<dbReference type="Pfam" id="PF00589">
    <property type="entry name" value="Phage_integrase"/>
    <property type="match status" value="1"/>
</dbReference>
<name>A0A1C3X845_9BRAD</name>
<dbReference type="Gene3D" id="1.10.443.10">
    <property type="entry name" value="Intergrase catalytic core"/>
    <property type="match status" value="1"/>
</dbReference>
<keyword evidence="4" id="KW-0233">DNA recombination</keyword>
<dbReference type="InterPro" id="IPR050808">
    <property type="entry name" value="Phage_Integrase"/>
</dbReference>
<evidence type="ECO:0000256" key="3">
    <source>
        <dbReference type="ARBA" id="ARBA00023125"/>
    </source>
</evidence>
<dbReference type="GO" id="GO:0003677">
    <property type="term" value="F:DNA binding"/>
    <property type="evidence" value="ECO:0007669"/>
    <property type="project" value="UniProtKB-UniRule"/>
</dbReference>
<feature type="domain" description="Tyr recombinase" evidence="7">
    <location>
        <begin position="223"/>
        <end position="398"/>
    </location>
</feature>
<dbReference type="GO" id="GO:0006310">
    <property type="term" value="P:DNA recombination"/>
    <property type="evidence" value="ECO:0007669"/>
    <property type="project" value="UniProtKB-KW"/>
</dbReference>
<dbReference type="SUPFAM" id="SSF56349">
    <property type="entry name" value="DNA breaking-rejoining enzymes"/>
    <property type="match status" value="1"/>
</dbReference>
<dbReference type="PROSITE" id="PS51898">
    <property type="entry name" value="TYR_RECOMBINASE"/>
    <property type="match status" value="1"/>
</dbReference>
<organism evidence="9 10">
    <name type="scientific">Bradyrhizobium shewense</name>
    <dbReference type="NCBI Taxonomy" id="1761772"/>
    <lineage>
        <taxon>Bacteria</taxon>
        <taxon>Pseudomonadati</taxon>
        <taxon>Pseudomonadota</taxon>
        <taxon>Alphaproteobacteria</taxon>
        <taxon>Hyphomicrobiales</taxon>
        <taxon>Nitrobacteraceae</taxon>
        <taxon>Bradyrhizobium</taxon>
    </lineage>
</organism>
<dbReference type="Gene3D" id="3.30.160.390">
    <property type="entry name" value="Integrase, DNA-binding domain"/>
    <property type="match status" value="1"/>
</dbReference>
<accession>A0A1C3X845</accession>
<evidence type="ECO:0000256" key="1">
    <source>
        <dbReference type="ARBA" id="ARBA00008857"/>
    </source>
</evidence>
<feature type="domain" description="Core-binding (CB)" evidence="8">
    <location>
        <begin position="95"/>
        <end position="203"/>
    </location>
</feature>
<evidence type="ECO:0000256" key="2">
    <source>
        <dbReference type="ARBA" id="ARBA00022908"/>
    </source>
</evidence>
<dbReference type="PANTHER" id="PTHR30629">
    <property type="entry name" value="PROPHAGE INTEGRASE"/>
    <property type="match status" value="1"/>
</dbReference>
<dbReference type="InterPro" id="IPR044068">
    <property type="entry name" value="CB"/>
</dbReference>
<dbReference type="Proteomes" id="UP000199184">
    <property type="component" value="Unassembled WGS sequence"/>
</dbReference>
<dbReference type="Pfam" id="PF13356">
    <property type="entry name" value="Arm-DNA-bind_3"/>
    <property type="match status" value="1"/>
</dbReference>
<dbReference type="RefSeq" id="WP_091962013.1">
    <property type="nucleotide sequence ID" value="NZ_FMAI01000013.1"/>
</dbReference>